<protein>
    <submittedName>
        <fullName evidence="2">Helix-turn-helix domain-containing protein</fullName>
    </submittedName>
</protein>
<dbReference type="Pfam" id="PF12728">
    <property type="entry name" value="HTH_17"/>
    <property type="match status" value="1"/>
</dbReference>
<accession>A0A9D1CSZ3</accession>
<dbReference type="Proteomes" id="UP000824262">
    <property type="component" value="Unassembled WGS sequence"/>
</dbReference>
<comment type="caution">
    <text evidence="2">The sequence shown here is derived from an EMBL/GenBank/DDBJ whole genome shotgun (WGS) entry which is preliminary data.</text>
</comment>
<dbReference type="Gene3D" id="1.10.10.10">
    <property type="entry name" value="Winged helix-like DNA-binding domain superfamily/Winged helix DNA-binding domain"/>
    <property type="match status" value="1"/>
</dbReference>
<reference evidence="2" key="1">
    <citation type="submission" date="2020-10" db="EMBL/GenBank/DDBJ databases">
        <authorList>
            <person name="Gilroy R."/>
        </authorList>
    </citation>
    <scope>NUCLEOTIDE SEQUENCE</scope>
    <source>
        <strain evidence="2">ChiBcolR7-354</strain>
    </source>
</reference>
<dbReference type="InterPro" id="IPR010093">
    <property type="entry name" value="SinI_DNA-bd"/>
</dbReference>
<name>A0A9D1CSZ3_9FIRM</name>
<feature type="domain" description="Helix-turn-helix" evidence="1">
    <location>
        <begin position="11"/>
        <end position="58"/>
    </location>
</feature>
<dbReference type="NCBIfam" id="TIGR01764">
    <property type="entry name" value="excise"/>
    <property type="match status" value="1"/>
</dbReference>
<dbReference type="InterPro" id="IPR041657">
    <property type="entry name" value="HTH_17"/>
</dbReference>
<gene>
    <name evidence="2" type="ORF">IAB77_07725</name>
</gene>
<dbReference type="InterPro" id="IPR009061">
    <property type="entry name" value="DNA-bd_dom_put_sf"/>
</dbReference>
<dbReference type="EMBL" id="DVGA01000079">
    <property type="protein sequence ID" value="HIQ79131.1"/>
    <property type="molecule type" value="Genomic_DNA"/>
</dbReference>
<dbReference type="SUPFAM" id="SSF46955">
    <property type="entry name" value="Putative DNA-binding domain"/>
    <property type="match status" value="1"/>
</dbReference>
<reference evidence="2" key="2">
    <citation type="journal article" date="2021" name="PeerJ">
        <title>Extensive microbial diversity within the chicken gut microbiome revealed by metagenomics and culture.</title>
        <authorList>
            <person name="Gilroy R."/>
            <person name="Ravi A."/>
            <person name="Getino M."/>
            <person name="Pursley I."/>
            <person name="Horton D.L."/>
            <person name="Alikhan N.F."/>
            <person name="Baker D."/>
            <person name="Gharbi K."/>
            <person name="Hall N."/>
            <person name="Watson M."/>
            <person name="Adriaenssens E.M."/>
            <person name="Foster-Nyarko E."/>
            <person name="Jarju S."/>
            <person name="Secka A."/>
            <person name="Antonio M."/>
            <person name="Oren A."/>
            <person name="Chaudhuri R.R."/>
            <person name="La Ragione R."/>
            <person name="Hildebrand F."/>
            <person name="Pallen M.J."/>
        </authorList>
    </citation>
    <scope>NUCLEOTIDE SEQUENCE</scope>
    <source>
        <strain evidence="2">ChiBcolR7-354</strain>
    </source>
</reference>
<organism evidence="2 3">
    <name type="scientific">Candidatus Scatomorpha intestinavium</name>
    <dbReference type="NCBI Taxonomy" id="2840922"/>
    <lineage>
        <taxon>Bacteria</taxon>
        <taxon>Bacillati</taxon>
        <taxon>Bacillota</taxon>
        <taxon>Clostridia</taxon>
        <taxon>Eubacteriales</taxon>
        <taxon>Candidatus Scatomorpha</taxon>
    </lineage>
</organism>
<dbReference type="InterPro" id="IPR036388">
    <property type="entry name" value="WH-like_DNA-bd_sf"/>
</dbReference>
<evidence type="ECO:0000259" key="1">
    <source>
        <dbReference type="Pfam" id="PF12728"/>
    </source>
</evidence>
<proteinExistence type="predicted"/>
<dbReference type="AlphaFoldDB" id="A0A9D1CSZ3"/>
<sequence>MNERIEPFAVSTAEAARLLGVSRPTIYQLINRADFPAFKVGARTLISVAGLERWVEAQAGGVNDGE</sequence>
<dbReference type="GO" id="GO:0003677">
    <property type="term" value="F:DNA binding"/>
    <property type="evidence" value="ECO:0007669"/>
    <property type="project" value="InterPro"/>
</dbReference>
<evidence type="ECO:0000313" key="2">
    <source>
        <dbReference type="EMBL" id="HIQ79131.1"/>
    </source>
</evidence>
<evidence type="ECO:0000313" key="3">
    <source>
        <dbReference type="Proteomes" id="UP000824262"/>
    </source>
</evidence>